<sequence>MHSTWFRQGDMQQIVLCRVLFVLDSEDSRSEKWSCGHSGGEERDGEPGQRTGHTTAGSQARLMALDWTPAGWHSR</sequence>
<proteinExistence type="predicted"/>
<organism evidence="2 3">
    <name type="scientific">Petrolisthes manimaculis</name>
    <dbReference type="NCBI Taxonomy" id="1843537"/>
    <lineage>
        <taxon>Eukaryota</taxon>
        <taxon>Metazoa</taxon>
        <taxon>Ecdysozoa</taxon>
        <taxon>Arthropoda</taxon>
        <taxon>Crustacea</taxon>
        <taxon>Multicrustacea</taxon>
        <taxon>Malacostraca</taxon>
        <taxon>Eumalacostraca</taxon>
        <taxon>Eucarida</taxon>
        <taxon>Decapoda</taxon>
        <taxon>Pleocyemata</taxon>
        <taxon>Anomura</taxon>
        <taxon>Galatheoidea</taxon>
        <taxon>Porcellanidae</taxon>
        <taxon>Petrolisthes</taxon>
    </lineage>
</organism>
<keyword evidence="3" id="KW-1185">Reference proteome</keyword>
<feature type="region of interest" description="Disordered" evidence="1">
    <location>
        <begin position="27"/>
        <end position="60"/>
    </location>
</feature>
<dbReference type="EMBL" id="JAWZYT010005333">
    <property type="protein sequence ID" value="KAK4290910.1"/>
    <property type="molecule type" value="Genomic_DNA"/>
</dbReference>
<feature type="compositionally biased region" description="Basic and acidic residues" evidence="1">
    <location>
        <begin position="27"/>
        <end position="47"/>
    </location>
</feature>
<accession>A0AAE1NIV5</accession>
<dbReference type="Proteomes" id="UP001292094">
    <property type="component" value="Unassembled WGS sequence"/>
</dbReference>
<evidence type="ECO:0000313" key="3">
    <source>
        <dbReference type="Proteomes" id="UP001292094"/>
    </source>
</evidence>
<dbReference type="AlphaFoldDB" id="A0AAE1NIV5"/>
<gene>
    <name evidence="2" type="ORF">Pmani_036228</name>
</gene>
<name>A0AAE1NIV5_9EUCA</name>
<comment type="caution">
    <text evidence="2">The sequence shown here is derived from an EMBL/GenBank/DDBJ whole genome shotgun (WGS) entry which is preliminary data.</text>
</comment>
<reference evidence="2" key="1">
    <citation type="submission" date="2023-11" db="EMBL/GenBank/DDBJ databases">
        <title>Genome assemblies of two species of porcelain crab, Petrolisthes cinctipes and Petrolisthes manimaculis (Anomura: Porcellanidae).</title>
        <authorList>
            <person name="Angst P."/>
        </authorList>
    </citation>
    <scope>NUCLEOTIDE SEQUENCE</scope>
    <source>
        <strain evidence="2">PB745_02</strain>
        <tissue evidence="2">Gill</tissue>
    </source>
</reference>
<protein>
    <submittedName>
        <fullName evidence="2">Uncharacterized protein</fullName>
    </submittedName>
</protein>
<evidence type="ECO:0000256" key="1">
    <source>
        <dbReference type="SAM" id="MobiDB-lite"/>
    </source>
</evidence>
<evidence type="ECO:0000313" key="2">
    <source>
        <dbReference type="EMBL" id="KAK4290910.1"/>
    </source>
</evidence>